<dbReference type="EMBL" id="JAAKZH010000002">
    <property type="protein sequence ID" value="NGO63365.1"/>
    <property type="molecule type" value="Genomic_DNA"/>
</dbReference>
<proteinExistence type="predicted"/>
<dbReference type="RefSeq" id="WP_113457560.1">
    <property type="nucleotide sequence ID" value="NZ_CP048427.1"/>
</dbReference>
<evidence type="ECO:0000259" key="1">
    <source>
        <dbReference type="PROSITE" id="PS51502"/>
    </source>
</evidence>
<dbReference type="Pfam" id="PF07876">
    <property type="entry name" value="Dabb"/>
    <property type="match status" value="1"/>
</dbReference>
<accession>A0A6M1RWU2</accession>
<evidence type="ECO:0000313" key="3">
    <source>
        <dbReference type="Proteomes" id="UP000477849"/>
    </source>
</evidence>
<reference evidence="2 3" key="1">
    <citation type="submission" date="2020-02" db="EMBL/GenBank/DDBJ databases">
        <title>Genome sequence of the type strain CCBAU10050 of Rhizobium daejeonense.</title>
        <authorList>
            <person name="Gao J."/>
            <person name="Sun J."/>
        </authorList>
    </citation>
    <scope>NUCLEOTIDE SEQUENCE [LARGE SCALE GENOMIC DNA]</scope>
    <source>
        <strain evidence="2 3">CCBAU10050</strain>
    </source>
</reference>
<dbReference type="SUPFAM" id="SSF54909">
    <property type="entry name" value="Dimeric alpha+beta barrel"/>
    <property type="match status" value="1"/>
</dbReference>
<dbReference type="PROSITE" id="PS51502">
    <property type="entry name" value="S_R_A_B_BARREL"/>
    <property type="match status" value="1"/>
</dbReference>
<dbReference type="InterPro" id="IPR013097">
    <property type="entry name" value="Dabb"/>
</dbReference>
<feature type="domain" description="Stress-response A/B barrel" evidence="1">
    <location>
        <begin position="2"/>
        <end position="92"/>
    </location>
</feature>
<name>A0A6M1RWU2_9HYPH</name>
<evidence type="ECO:0000313" key="2">
    <source>
        <dbReference type="EMBL" id="NGO63365.1"/>
    </source>
</evidence>
<organism evidence="2 3">
    <name type="scientific">Rhizobium daejeonense</name>
    <dbReference type="NCBI Taxonomy" id="240521"/>
    <lineage>
        <taxon>Bacteria</taxon>
        <taxon>Pseudomonadati</taxon>
        <taxon>Pseudomonadota</taxon>
        <taxon>Alphaproteobacteria</taxon>
        <taxon>Hyphomicrobiales</taxon>
        <taxon>Rhizobiaceae</taxon>
        <taxon>Rhizobium/Agrobacterium group</taxon>
        <taxon>Rhizobium</taxon>
    </lineage>
</organism>
<dbReference type="Proteomes" id="UP000477849">
    <property type="component" value="Unassembled WGS sequence"/>
</dbReference>
<dbReference type="SMART" id="SM00886">
    <property type="entry name" value="Dabb"/>
    <property type="match status" value="1"/>
</dbReference>
<dbReference type="Gene3D" id="3.30.70.100">
    <property type="match status" value="1"/>
</dbReference>
<dbReference type="InterPro" id="IPR011008">
    <property type="entry name" value="Dimeric_a/b-barrel"/>
</dbReference>
<dbReference type="AlphaFoldDB" id="A0A6M1RWU2"/>
<protein>
    <submittedName>
        <fullName evidence="2">Dabb family protein</fullName>
    </submittedName>
</protein>
<gene>
    <name evidence="2" type="ORF">G6N76_06735</name>
</gene>
<sequence>MIRHIVFFSVPDRANLERVRSGLSILTEIPHARHLEIGTSVKSDLYDTSVDLIVYGEFDDEAALAAYRAHPLYQESIARVKPLRELRIAADYDVAHAVTRPV</sequence>
<keyword evidence="3" id="KW-1185">Reference proteome</keyword>
<comment type="caution">
    <text evidence="2">The sequence shown here is derived from an EMBL/GenBank/DDBJ whole genome shotgun (WGS) entry which is preliminary data.</text>
</comment>